<dbReference type="EMBL" id="GBXM01087719">
    <property type="protein sequence ID" value="JAH20858.1"/>
    <property type="molecule type" value="Transcribed_RNA"/>
</dbReference>
<reference evidence="2" key="2">
    <citation type="journal article" date="2015" name="Fish Shellfish Immunol.">
        <title>Early steps in the European eel (Anguilla anguilla)-Vibrio vulnificus interaction in the gills: Role of the RtxA13 toxin.</title>
        <authorList>
            <person name="Callol A."/>
            <person name="Pajuelo D."/>
            <person name="Ebbesson L."/>
            <person name="Teles M."/>
            <person name="MacKenzie S."/>
            <person name="Amaro C."/>
        </authorList>
    </citation>
    <scope>NUCLEOTIDE SEQUENCE</scope>
</reference>
<evidence type="ECO:0000313" key="2">
    <source>
        <dbReference type="EMBL" id="JAH20858.1"/>
    </source>
</evidence>
<evidence type="ECO:0000256" key="1">
    <source>
        <dbReference type="SAM" id="SignalP"/>
    </source>
</evidence>
<evidence type="ECO:0008006" key="3">
    <source>
        <dbReference type="Google" id="ProtNLM"/>
    </source>
</evidence>
<protein>
    <recommendedName>
        <fullName evidence="3">Secreted protein</fullName>
    </recommendedName>
</protein>
<dbReference type="PROSITE" id="PS51257">
    <property type="entry name" value="PROKAR_LIPOPROTEIN"/>
    <property type="match status" value="1"/>
</dbReference>
<accession>A0A0E9QXP7</accession>
<feature type="signal peptide" evidence="1">
    <location>
        <begin position="1"/>
        <end position="25"/>
    </location>
</feature>
<feature type="chain" id="PRO_5002431669" description="Secreted protein" evidence="1">
    <location>
        <begin position="26"/>
        <end position="104"/>
    </location>
</feature>
<organism evidence="2">
    <name type="scientific">Anguilla anguilla</name>
    <name type="common">European freshwater eel</name>
    <name type="synonym">Muraena anguilla</name>
    <dbReference type="NCBI Taxonomy" id="7936"/>
    <lineage>
        <taxon>Eukaryota</taxon>
        <taxon>Metazoa</taxon>
        <taxon>Chordata</taxon>
        <taxon>Craniata</taxon>
        <taxon>Vertebrata</taxon>
        <taxon>Euteleostomi</taxon>
        <taxon>Actinopterygii</taxon>
        <taxon>Neopterygii</taxon>
        <taxon>Teleostei</taxon>
        <taxon>Anguilliformes</taxon>
        <taxon>Anguillidae</taxon>
        <taxon>Anguilla</taxon>
    </lineage>
</organism>
<reference evidence="2" key="1">
    <citation type="submission" date="2014-11" db="EMBL/GenBank/DDBJ databases">
        <authorList>
            <person name="Amaro Gonzalez C."/>
        </authorList>
    </citation>
    <scope>NUCLEOTIDE SEQUENCE</scope>
</reference>
<keyword evidence="1" id="KW-0732">Signal</keyword>
<sequence length="104" mass="11730">MLMRLWMRASPLSIWAMIFSMSCSSLHRSQNTAEYSMTSSGVLPSTSRATFSMSSRPHFSLALMNWLKSRLFQMVKPCERRFSFSSSSSSDRGSASSIFLCSSF</sequence>
<dbReference type="AlphaFoldDB" id="A0A0E9QXP7"/>
<proteinExistence type="predicted"/>
<name>A0A0E9QXP7_ANGAN</name>